<dbReference type="Proteomes" id="UP001620626">
    <property type="component" value="Unassembled WGS sequence"/>
</dbReference>
<keyword evidence="4" id="KW-1185">Reference proteome</keyword>
<protein>
    <recommendedName>
        <fullName evidence="1">Pecanex-like protein</fullName>
    </recommendedName>
</protein>
<evidence type="ECO:0000256" key="2">
    <source>
        <dbReference type="SAM" id="MobiDB-lite"/>
    </source>
</evidence>
<dbReference type="GO" id="GO:0016020">
    <property type="term" value="C:membrane"/>
    <property type="evidence" value="ECO:0007669"/>
    <property type="project" value="UniProtKB-SubCell"/>
</dbReference>
<dbReference type="EMBL" id="JBICBT010000322">
    <property type="protein sequence ID" value="KAL3117475.1"/>
    <property type="molecule type" value="Genomic_DNA"/>
</dbReference>
<comment type="caution">
    <text evidence="1">Lacks conserved residue(s) required for the propagation of feature annotation.</text>
</comment>
<feature type="region of interest" description="Disordered" evidence="2">
    <location>
        <begin position="156"/>
        <end position="229"/>
    </location>
</feature>
<feature type="region of interest" description="Disordered" evidence="2">
    <location>
        <begin position="256"/>
        <end position="279"/>
    </location>
</feature>
<gene>
    <name evidence="3" type="ORF">niasHT_003223</name>
</gene>
<feature type="compositionally biased region" description="Polar residues" evidence="2">
    <location>
        <begin position="297"/>
        <end position="312"/>
    </location>
</feature>
<evidence type="ECO:0000256" key="1">
    <source>
        <dbReference type="RuleBase" id="RU367089"/>
    </source>
</evidence>
<keyword evidence="1" id="KW-1133">Transmembrane helix</keyword>
<feature type="compositionally biased region" description="Polar residues" evidence="2">
    <location>
        <begin position="414"/>
        <end position="427"/>
    </location>
</feature>
<feature type="region of interest" description="Disordered" evidence="2">
    <location>
        <begin position="297"/>
        <end position="325"/>
    </location>
</feature>
<proteinExistence type="inferred from homology"/>
<dbReference type="PANTHER" id="PTHR12372">
    <property type="entry name" value="PECANEX"/>
    <property type="match status" value="1"/>
</dbReference>
<sequence>MAFGGHIANIAREGIWASLTGGWYYEPANSLFCNTLHLYIWSILFVLPILFGLSIHGTNEQHNYGHAIIYLSLLGFLFVFIKMSVAFLHHIFDTVQPIKYKSKKNTDGLQDKSQKFARGTRFSASSISATRPMGSSNALEAIEMVDIRRNINRLRNEADTRERKGHREAYYHSLPSFGHSNRNSPSKNKVDNNQNDDACSSRSSASASQLCSDNFLPNPTNRRRKGRHSVGVELANTADSFGLLSKNNPPFLQQKQRKFSEPIGTNRTNATLKKHSPGEWHETFGQNWQSERCKNIQKASGRSTLRRNNSTKNPRELRRNTTREDEIKRRATNLALGVFVDGIEMDNTPNQRRERESLLRDIFMSGAEMNPSSVFSNKNDLIENQQVKHSDIDHETGVSEIDSEQQEPCCSSSLFTTPNVPNTLVNSENKEQSTPKKDPQMPDSIRESSVDFVMNASEAEDLKGQITKFLEDLIAKHPEAMDAIG</sequence>
<name>A0ABD2LS47_9BILA</name>
<feature type="compositionally biased region" description="Polar residues" evidence="2">
    <location>
        <begin position="178"/>
        <end position="195"/>
    </location>
</feature>
<dbReference type="PANTHER" id="PTHR12372:SF7">
    <property type="entry name" value="PROTEIN PECANEX"/>
    <property type="match status" value="1"/>
</dbReference>
<feature type="transmembrane region" description="Helical" evidence="1">
    <location>
        <begin position="36"/>
        <end position="55"/>
    </location>
</feature>
<dbReference type="AlphaFoldDB" id="A0ABD2LS47"/>
<comment type="caution">
    <text evidence="3">The sequence shown here is derived from an EMBL/GenBank/DDBJ whole genome shotgun (WGS) entry which is preliminary data.</text>
</comment>
<organism evidence="3 4">
    <name type="scientific">Heterodera trifolii</name>
    <dbReference type="NCBI Taxonomy" id="157864"/>
    <lineage>
        <taxon>Eukaryota</taxon>
        <taxon>Metazoa</taxon>
        <taxon>Ecdysozoa</taxon>
        <taxon>Nematoda</taxon>
        <taxon>Chromadorea</taxon>
        <taxon>Rhabditida</taxon>
        <taxon>Tylenchina</taxon>
        <taxon>Tylenchomorpha</taxon>
        <taxon>Tylenchoidea</taxon>
        <taxon>Heteroderidae</taxon>
        <taxon>Heteroderinae</taxon>
        <taxon>Heterodera</taxon>
    </lineage>
</organism>
<comment type="similarity">
    <text evidence="1">Belongs to the pecanex family.</text>
</comment>
<feature type="transmembrane region" description="Helical" evidence="1">
    <location>
        <begin position="67"/>
        <end position="92"/>
    </location>
</feature>
<evidence type="ECO:0000313" key="4">
    <source>
        <dbReference type="Proteomes" id="UP001620626"/>
    </source>
</evidence>
<dbReference type="InterPro" id="IPR039797">
    <property type="entry name" value="Pecanex"/>
</dbReference>
<keyword evidence="1" id="KW-0472">Membrane</keyword>
<accession>A0ABD2LS47</accession>
<reference evidence="3 4" key="1">
    <citation type="submission" date="2024-10" db="EMBL/GenBank/DDBJ databases">
        <authorList>
            <person name="Kim D."/>
        </authorList>
    </citation>
    <scope>NUCLEOTIDE SEQUENCE [LARGE SCALE GENOMIC DNA]</scope>
    <source>
        <strain evidence="3">BH-2024</strain>
    </source>
</reference>
<feature type="compositionally biased region" description="Basic and acidic residues" evidence="2">
    <location>
        <begin position="156"/>
        <end position="170"/>
    </location>
</feature>
<feature type="compositionally biased region" description="Basic and acidic residues" evidence="2">
    <location>
        <begin position="428"/>
        <end position="449"/>
    </location>
</feature>
<keyword evidence="1" id="KW-0812">Transmembrane</keyword>
<evidence type="ECO:0000313" key="3">
    <source>
        <dbReference type="EMBL" id="KAL3117475.1"/>
    </source>
</evidence>
<comment type="subcellular location">
    <subcellularLocation>
        <location evidence="1">Membrane</location>
        <topology evidence="1">Multi-pass membrane protein</topology>
    </subcellularLocation>
</comment>
<feature type="region of interest" description="Disordered" evidence="2">
    <location>
        <begin position="414"/>
        <end position="449"/>
    </location>
</feature>
<feature type="compositionally biased region" description="Low complexity" evidence="2">
    <location>
        <begin position="196"/>
        <end position="213"/>
    </location>
</feature>
<feature type="compositionally biased region" description="Basic and acidic residues" evidence="2">
    <location>
        <begin position="313"/>
        <end position="325"/>
    </location>
</feature>